<dbReference type="Proteomes" id="UP001046870">
    <property type="component" value="Chromosome 5"/>
</dbReference>
<proteinExistence type="predicted"/>
<accession>A0A9D3Q5D2</accession>
<name>A0A9D3Q5D2_MEGAT</name>
<dbReference type="AlphaFoldDB" id="A0A9D3Q5D2"/>
<dbReference type="InterPro" id="IPR027801">
    <property type="entry name" value="CENP-P"/>
</dbReference>
<evidence type="ECO:0008006" key="4">
    <source>
        <dbReference type="Google" id="ProtNLM"/>
    </source>
</evidence>
<organism evidence="2 3">
    <name type="scientific">Megalops atlanticus</name>
    <name type="common">Tarpon</name>
    <name type="synonym">Clupea gigantea</name>
    <dbReference type="NCBI Taxonomy" id="7932"/>
    <lineage>
        <taxon>Eukaryota</taxon>
        <taxon>Metazoa</taxon>
        <taxon>Chordata</taxon>
        <taxon>Craniata</taxon>
        <taxon>Vertebrata</taxon>
        <taxon>Euteleostomi</taxon>
        <taxon>Actinopterygii</taxon>
        <taxon>Neopterygii</taxon>
        <taxon>Teleostei</taxon>
        <taxon>Elopiformes</taxon>
        <taxon>Megalopidae</taxon>
        <taxon>Megalops</taxon>
    </lineage>
</organism>
<protein>
    <recommendedName>
        <fullName evidence="4">Centromere protein P</fullName>
    </recommendedName>
</protein>
<gene>
    <name evidence="2" type="ORF">MATL_G00077160</name>
</gene>
<feature type="coiled-coil region" evidence="1">
    <location>
        <begin position="6"/>
        <end position="33"/>
    </location>
</feature>
<feature type="coiled-coil region" evidence="1">
    <location>
        <begin position="58"/>
        <end position="85"/>
    </location>
</feature>
<dbReference type="PANTHER" id="PTHR28577:SF1">
    <property type="entry name" value="CENTROMERE PROTEIN P"/>
    <property type="match status" value="1"/>
</dbReference>
<evidence type="ECO:0000256" key="1">
    <source>
        <dbReference type="SAM" id="Coils"/>
    </source>
</evidence>
<dbReference type="GO" id="GO:0000775">
    <property type="term" value="C:chromosome, centromeric region"/>
    <property type="evidence" value="ECO:0007669"/>
    <property type="project" value="InterPro"/>
</dbReference>
<sequence>MKKSVEQVYEEEIKLLQEEILMLQSQQENNEREITLHFKQDMQLAFTSKASKSIMDVRSGSKDTVATLKLELENLEEDLAQQTKINGIVLTDCKVTTLEKSNTKIVQQHRISGHCYYLAFQVEFEITDVKEDTSVIRSVTDLNIVVDGCEFSDISTFVSGVEEKKSLLLFFRTLKAFAERCEHRNRTFLHFKSSLCSRDQGSILGGMWRLNL</sequence>
<keyword evidence="1" id="KW-0175">Coiled coil</keyword>
<dbReference type="GO" id="GO:0005634">
    <property type="term" value="C:nucleus"/>
    <property type="evidence" value="ECO:0007669"/>
    <property type="project" value="TreeGrafter"/>
</dbReference>
<dbReference type="GO" id="GO:0034080">
    <property type="term" value="P:CENP-A containing chromatin assembly"/>
    <property type="evidence" value="ECO:0007669"/>
    <property type="project" value="InterPro"/>
</dbReference>
<keyword evidence="3" id="KW-1185">Reference proteome</keyword>
<dbReference type="EMBL" id="JAFDVH010000005">
    <property type="protein sequence ID" value="KAG7478137.1"/>
    <property type="molecule type" value="Genomic_DNA"/>
</dbReference>
<comment type="caution">
    <text evidence="2">The sequence shown here is derived from an EMBL/GenBank/DDBJ whole genome shotgun (WGS) entry which is preliminary data.</text>
</comment>
<dbReference type="OrthoDB" id="5976950at2759"/>
<reference evidence="2" key="1">
    <citation type="submission" date="2021-01" db="EMBL/GenBank/DDBJ databases">
        <authorList>
            <person name="Zahm M."/>
            <person name="Roques C."/>
            <person name="Cabau C."/>
            <person name="Klopp C."/>
            <person name="Donnadieu C."/>
            <person name="Jouanno E."/>
            <person name="Lampietro C."/>
            <person name="Louis A."/>
            <person name="Herpin A."/>
            <person name="Echchiki A."/>
            <person name="Berthelot C."/>
            <person name="Parey E."/>
            <person name="Roest-Crollius H."/>
            <person name="Braasch I."/>
            <person name="Postlethwait J."/>
            <person name="Bobe J."/>
            <person name="Montfort J."/>
            <person name="Bouchez O."/>
            <person name="Begum T."/>
            <person name="Mejri S."/>
            <person name="Adams A."/>
            <person name="Chen W.-J."/>
            <person name="Guiguen Y."/>
        </authorList>
    </citation>
    <scope>NUCLEOTIDE SEQUENCE</scope>
    <source>
        <strain evidence="2">YG-15Mar2019-1</strain>
        <tissue evidence="2">Brain</tissue>
    </source>
</reference>
<evidence type="ECO:0000313" key="2">
    <source>
        <dbReference type="EMBL" id="KAG7478137.1"/>
    </source>
</evidence>
<evidence type="ECO:0000313" key="3">
    <source>
        <dbReference type="Proteomes" id="UP001046870"/>
    </source>
</evidence>
<dbReference type="PANTHER" id="PTHR28577">
    <property type="entry name" value="CENTROMERE PROTEIN P"/>
    <property type="match status" value="1"/>
</dbReference>
<dbReference type="Pfam" id="PF13096">
    <property type="entry name" value="CENP-P"/>
    <property type="match status" value="1"/>
</dbReference>